<gene>
    <name evidence="1" type="ORF">RclHR1_20530001</name>
</gene>
<organism evidence="1 2">
    <name type="scientific">Rhizophagus clarus</name>
    <dbReference type="NCBI Taxonomy" id="94130"/>
    <lineage>
        <taxon>Eukaryota</taxon>
        <taxon>Fungi</taxon>
        <taxon>Fungi incertae sedis</taxon>
        <taxon>Mucoromycota</taxon>
        <taxon>Glomeromycotina</taxon>
        <taxon>Glomeromycetes</taxon>
        <taxon>Glomerales</taxon>
        <taxon>Glomeraceae</taxon>
        <taxon>Rhizophagus</taxon>
    </lineage>
</organism>
<dbReference type="AlphaFoldDB" id="A0A2Z6R4T6"/>
<name>A0A2Z6R4T6_9GLOM</name>
<accession>A0A2Z6R4T6</accession>
<evidence type="ECO:0000313" key="1">
    <source>
        <dbReference type="EMBL" id="GBB92774.1"/>
    </source>
</evidence>
<evidence type="ECO:0000313" key="2">
    <source>
        <dbReference type="Proteomes" id="UP000247702"/>
    </source>
</evidence>
<sequence length="169" mass="19921">MFNCQKMSETPIRSRPGLEIYFEANWGISKVQQTFNFKGGFYLKEASVFDSHFEVRGWIPRRNFEGLECYGTLKIFFEVTLKFYLFIFFRNKPLLIFQLSFCSFAISQMLSGWDMGFRRSTAFWTHHRRNFKGLQLPNTTGLNFEASERNFKGPRLPERLMDGISEVCA</sequence>
<proteinExistence type="predicted"/>
<keyword evidence="2" id="KW-1185">Reference proteome</keyword>
<reference evidence="1 2" key="1">
    <citation type="submission" date="2017-11" db="EMBL/GenBank/DDBJ databases">
        <title>The genome of Rhizophagus clarus HR1 reveals common genetic basis of auxotrophy among arbuscular mycorrhizal fungi.</title>
        <authorList>
            <person name="Kobayashi Y."/>
        </authorList>
    </citation>
    <scope>NUCLEOTIDE SEQUENCE [LARGE SCALE GENOMIC DNA]</scope>
    <source>
        <strain evidence="1 2">HR1</strain>
    </source>
</reference>
<dbReference type="Proteomes" id="UP000247702">
    <property type="component" value="Unassembled WGS sequence"/>
</dbReference>
<dbReference type="EMBL" id="BEXD01001173">
    <property type="protein sequence ID" value="GBB92774.1"/>
    <property type="molecule type" value="Genomic_DNA"/>
</dbReference>
<comment type="caution">
    <text evidence="1">The sequence shown here is derived from an EMBL/GenBank/DDBJ whole genome shotgun (WGS) entry which is preliminary data.</text>
</comment>
<protein>
    <submittedName>
        <fullName evidence="1">Uncharacterized protein</fullName>
    </submittedName>
</protein>